<dbReference type="Pfam" id="PF08659">
    <property type="entry name" value="KR"/>
    <property type="match status" value="2"/>
</dbReference>
<evidence type="ECO:0000256" key="4">
    <source>
        <dbReference type="ARBA" id="ARBA00022553"/>
    </source>
</evidence>
<dbReference type="SMART" id="SM00822">
    <property type="entry name" value="PKS_KR"/>
    <property type="match status" value="1"/>
</dbReference>
<dbReference type="InterPro" id="IPR057326">
    <property type="entry name" value="KR_dom"/>
</dbReference>
<feature type="region of interest" description="Disordered" evidence="9">
    <location>
        <begin position="678"/>
        <end position="697"/>
    </location>
</feature>
<dbReference type="PANTHER" id="PTHR22589">
    <property type="entry name" value="CARNITINE O-ACYLTRANSFERASE"/>
    <property type="match status" value="1"/>
</dbReference>
<evidence type="ECO:0000313" key="11">
    <source>
        <dbReference type="EMBL" id="PGH16664.1"/>
    </source>
</evidence>
<dbReference type="SUPFAM" id="SSF51735">
    <property type="entry name" value="NAD(P)-binding Rossmann-fold domains"/>
    <property type="match status" value="1"/>
</dbReference>
<feature type="domain" description="Carrier" evidence="10">
    <location>
        <begin position="282"/>
        <end position="357"/>
    </location>
</feature>
<comment type="caution">
    <text evidence="11">The sequence shown here is derived from an EMBL/GenBank/DDBJ whole genome shotgun (WGS) entry which is preliminary data.</text>
</comment>
<dbReference type="InterPro" id="IPR013968">
    <property type="entry name" value="PKS_KR"/>
</dbReference>
<comment type="similarity">
    <text evidence="1">Belongs to the carnitine/choline acetyltransferase family.</text>
</comment>
<evidence type="ECO:0000256" key="9">
    <source>
        <dbReference type="SAM" id="MobiDB-lite"/>
    </source>
</evidence>
<evidence type="ECO:0000256" key="8">
    <source>
        <dbReference type="ARBA" id="ARBA00023315"/>
    </source>
</evidence>
<proteinExistence type="inferred from homology"/>
<dbReference type="Gene3D" id="3.30.559.10">
    <property type="entry name" value="Chloramphenicol acetyltransferase-like domain"/>
    <property type="match status" value="1"/>
</dbReference>
<keyword evidence="8" id="KW-0012">Acyltransferase</keyword>
<organism evidence="11 12">
    <name type="scientific">Helicocarpus griseus UAMH5409</name>
    <dbReference type="NCBI Taxonomy" id="1447875"/>
    <lineage>
        <taxon>Eukaryota</taxon>
        <taxon>Fungi</taxon>
        <taxon>Dikarya</taxon>
        <taxon>Ascomycota</taxon>
        <taxon>Pezizomycotina</taxon>
        <taxon>Eurotiomycetes</taxon>
        <taxon>Eurotiomycetidae</taxon>
        <taxon>Onygenales</taxon>
        <taxon>Ajellomycetaceae</taxon>
        <taxon>Helicocarpus</taxon>
    </lineage>
</organism>
<sequence>MVKATVPAPEPLKLTHEAAYVVVGGLGDLGKRVCLLLAKAGAGHIVTLSRTVPPDEALASFRQEIEGRGAILYTKPGDVADVSSVLTAPLELMTLDEYQTALKPKVDGTLNLQTAFASDSLDFFIMLSSSTGIICAKGQANYAAGNTFQDAFAGAQNARQRGRTRYVSLDIGAVAGSAHITRLHLQGGDLTQQSVIVMTFEEVEKLIEYAMGPQGVENDVSHCMSGFDRDTMITMQDITTLDNPMFALLPASDSQSSHAKASDDKHNSADPAKLLQAAKTLEEAEAIVLTATAEKFSIFLDREVPVDVPTMQLAIDSLVSIELKNWMSRTFQAAIQASEIAGALSITAIAKLLTSRSKLISEEVRKAQSSEIAIPAVNETNAEKHLNENSNGVETKPSHGHECCKHSETLLRQPLVDLDEALDNLIENFGHLHQPENFRRLEAAADELRQPGGKGQKVYNKLVARYNDPTLDSWNYDLVTDAVYLKRRYPLAPYASFVGSNFDPPTPHTQSERAAVITLAAFAFRDKVAANEVEPHWYYGKPTCTSQLKWLFDACREPGVSIDRMRRCLVTELEATLDAIIERVTDEGFWTGILTSDDRDSWAVLRAQALALNPRNLEYFKVIEESSFVVCLDDNMPETDSEQVRMACRQRQIQRHPRARRHRRLNLLALLRMDPKGYPRPPTLQHPSSKRVISSDRRAHPTPGIHLPFNTALDAHMSTIRTRYLAATSTAEYKNHTIRHFGTDDLMSWAVPVKSVLDITVQLALRIQYGGRHVPCWEGVSMSHYHKGRNDMLQVCSPAVVSFCAIADDNSIPLTERRARLLTLGRDMSANMQRCLAGKSPVRFMEIMRDQWNAADAEEEDGEMPVPVPLMFQGGNFWTEAFCILQHVPAEIAGSNMLHGVQRKDCFFISVTPYGNR</sequence>
<dbReference type="EMBL" id="PDNB01000015">
    <property type="protein sequence ID" value="PGH16664.1"/>
    <property type="molecule type" value="Genomic_DNA"/>
</dbReference>
<evidence type="ECO:0000256" key="7">
    <source>
        <dbReference type="ARBA" id="ARBA00023098"/>
    </source>
</evidence>
<evidence type="ECO:0000256" key="3">
    <source>
        <dbReference type="ARBA" id="ARBA00022450"/>
    </source>
</evidence>
<dbReference type="Proteomes" id="UP000223968">
    <property type="component" value="Unassembled WGS sequence"/>
</dbReference>
<dbReference type="PANTHER" id="PTHR22589:SF67">
    <property type="entry name" value="PEROXISOMAL CARNITINE O-OCTANOYLTRANSFERASE"/>
    <property type="match status" value="1"/>
</dbReference>
<dbReference type="SMART" id="SM00823">
    <property type="entry name" value="PKS_PP"/>
    <property type="match status" value="1"/>
</dbReference>
<dbReference type="InterPro" id="IPR039551">
    <property type="entry name" value="Cho/carn_acyl_trans"/>
</dbReference>
<evidence type="ECO:0000256" key="6">
    <source>
        <dbReference type="ARBA" id="ARBA00022832"/>
    </source>
</evidence>
<dbReference type="Gene3D" id="3.40.50.720">
    <property type="entry name" value="NAD(P)-binding Rossmann-like Domain"/>
    <property type="match status" value="2"/>
</dbReference>
<dbReference type="Pfam" id="PF00755">
    <property type="entry name" value="Carn_acyltransf"/>
    <property type="match status" value="3"/>
</dbReference>
<accession>A0A2B7XXZ8</accession>
<dbReference type="OrthoDB" id="329835at2759"/>
<keyword evidence="3" id="KW-0596">Phosphopantetheine</keyword>
<dbReference type="GO" id="GO:0031177">
    <property type="term" value="F:phosphopantetheine binding"/>
    <property type="evidence" value="ECO:0007669"/>
    <property type="project" value="InterPro"/>
</dbReference>
<evidence type="ECO:0000313" key="12">
    <source>
        <dbReference type="Proteomes" id="UP000223968"/>
    </source>
</evidence>
<protein>
    <recommendedName>
        <fullName evidence="10">Carrier domain-containing protein</fullName>
    </recommendedName>
</protein>
<dbReference type="InterPro" id="IPR000542">
    <property type="entry name" value="Carn_acyl_trans"/>
</dbReference>
<keyword evidence="5" id="KW-0808">Transferase</keyword>
<dbReference type="InterPro" id="IPR036736">
    <property type="entry name" value="ACP-like_sf"/>
</dbReference>
<name>A0A2B7XXZ8_9EURO</name>
<keyword evidence="4" id="KW-0597">Phosphoprotein</keyword>
<dbReference type="Gene3D" id="3.30.559.70">
    <property type="entry name" value="Choline/Carnitine o-acyltransferase, domain 2"/>
    <property type="match status" value="2"/>
</dbReference>
<evidence type="ECO:0000259" key="10">
    <source>
        <dbReference type="PROSITE" id="PS50075"/>
    </source>
</evidence>
<dbReference type="AlphaFoldDB" id="A0A2B7XXZ8"/>
<dbReference type="Gene3D" id="1.10.1200.10">
    <property type="entry name" value="ACP-like"/>
    <property type="match status" value="1"/>
</dbReference>
<dbReference type="PROSITE" id="PS50075">
    <property type="entry name" value="CARRIER"/>
    <property type="match status" value="1"/>
</dbReference>
<dbReference type="GO" id="GO:0006631">
    <property type="term" value="P:fatty acid metabolic process"/>
    <property type="evidence" value="ECO:0007669"/>
    <property type="project" value="UniProtKB-KW"/>
</dbReference>
<dbReference type="SUPFAM" id="SSF47336">
    <property type="entry name" value="ACP-like"/>
    <property type="match status" value="1"/>
</dbReference>
<dbReference type="InterPro" id="IPR042231">
    <property type="entry name" value="Cho/carn_acyl_trans_2"/>
</dbReference>
<keyword evidence="7" id="KW-0443">Lipid metabolism</keyword>
<gene>
    <name evidence="11" type="ORF">AJ79_01536</name>
</gene>
<dbReference type="Gene3D" id="1.10.275.20">
    <property type="entry name" value="Choline/Carnitine o-acyltransferase"/>
    <property type="match status" value="1"/>
</dbReference>
<evidence type="ECO:0000256" key="5">
    <source>
        <dbReference type="ARBA" id="ARBA00022679"/>
    </source>
</evidence>
<dbReference type="GO" id="GO:0016406">
    <property type="term" value="F:carnitine O-acyltransferase activity"/>
    <property type="evidence" value="ECO:0007669"/>
    <property type="project" value="UniProtKB-ARBA"/>
</dbReference>
<dbReference type="InterPro" id="IPR036291">
    <property type="entry name" value="NAD(P)-bd_dom_sf"/>
</dbReference>
<evidence type="ECO:0000256" key="1">
    <source>
        <dbReference type="ARBA" id="ARBA00005232"/>
    </source>
</evidence>
<dbReference type="InterPro" id="IPR042572">
    <property type="entry name" value="Carn_acyl_trans_N"/>
</dbReference>
<keyword evidence="12" id="KW-1185">Reference proteome</keyword>
<dbReference type="SUPFAM" id="SSF52777">
    <property type="entry name" value="CoA-dependent acyltransferases"/>
    <property type="match status" value="2"/>
</dbReference>
<evidence type="ECO:0000256" key="2">
    <source>
        <dbReference type="ARBA" id="ARBA00022448"/>
    </source>
</evidence>
<dbReference type="InterPro" id="IPR023213">
    <property type="entry name" value="CAT-like_dom_sf"/>
</dbReference>
<dbReference type="InterPro" id="IPR020806">
    <property type="entry name" value="PKS_PP-bd"/>
</dbReference>
<keyword evidence="2" id="KW-0813">Transport</keyword>
<keyword evidence="6" id="KW-0276">Fatty acid metabolism</keyword>
<reference evidence="11 12" key="1">
    <citation type="submission" date="2017-10" db="EMBL/GenBank/DDBJ databases">
        <title>Comparative genomics in systemic dimorphic fungi from Ajellomycetaceae.</title>
        <authorList>
            <person name="Munoz J.F."/>
            <person name="Mcewen J.G."/>
            <person name="Clay O.K."/>
            <person name="Cuomo C.A."/>
        </authorList>
    </citation>
    <scope>NUCLEOTIDE SEQUENCE [LARGE SCALE GENOMIC DNA]</scope>
    <source>
        <strain evidence="11 12">UAMH5409</strain>
    </source>
</reference>
<dbReference type="STRING" id="1447875.A0A2B7XXZ8"/>
<dbReference type="InterPro" id="IPR009081">
    <property type="entry name" value="PP-bd_ACP"/>
</dbReference>